<dbReference type="Proteomes" id="UP000245926">
    <property type="component" value="Chromosome"/>
</dbReference>
<sequence>MRTPTSPIPLPPLGQSGPAGADAYEVWLAAGNAGTRDDFLVSLKGEQGPPGQDGEAVSRAVIVQAQAASVWILTHGLNRFPGVTLIDSAGDVFDGDTRYVDANTIVVTLIAPTAGTAFLN</sequence>
<dbReference type="KEGG" id="mets:DK389_25130"/>
<evidence type="ECO:0000313" key="2">
    <source>
        <dbReference type="Proteomes" id="UP000245926"/>
    </source>
</evidence>
<dbReference type="AlphaFoldDB" id="A0A2U8WAX0"/>
<organism evidence="1 2">
    <name type="scientific">Methylobacterium durans</name>
    <dbReference type="NCBI Taxonomy" id="2202825"/>
    <lineage>
        <taxon>Bacteria</taxon>
        <taxon>Pseudomonadati</taxon>
        <taxon>Pseudomonadota</taxon>
        <taxon>Alphaproteobacteria</taxon>
        <taxon>Hyphomicrobiales</taxon>
        <taxon>Methylobacteriaceae</taxon>
        <taxon>Methylobacterium</taxon>
    </lineage>
</organism>
<accession>A0A2U8WAX0</accession>
<keyword evidence="2" id="KW-1185">Reference proteome</keyword>
<name>A0A2U8WAX0_9HYPH</name>
<protein>
    <submittedName>
        <fullName evidence="1">Uncharacterized protein</fullName>
    </submittedName>
</protein>
<gene>
    <name evidence="1" type="ORF">DK389_25130</name>
</gene>
<proteinExistence type="predicted"/>
<dbReference type="OrthoDB" id="8241180at2"/>
<dbReference type="EMBL" id="CP029550">
    <property type="protein sequence ID" value="AWN43179.1"/>
    <property type="molecule type" value="Genomic_DNA"/>
</dbReference>
<dbReference type="RefSeq" id="WP_109893735.1">
    <property type="nucleotide sequence ID" value="NZ_CP029550.1"/>
</dbReference>
<reference evidence="2" key="1">
    <citation type="submission" date="2018-05" db="EMBL/GenBank/DDBJ databases">
        <title>Complete Genome Sequence of Methylobacterium sp. 17SD2-17.</title>
        <authorList>
            <person name="Srinivasan S."/>
        </authorList>
    </citation>
    <scope>NUCLEOTIDE SEQUENCE [LARGE SCALE GENOMIC DNA]</scope>
    <source>
        <strain evidence="2">17SD2-17</strain>
    </source>
</reference>
<evidence type="ECO:0000313" key="1">
    <source>
        <dbReference type="EMBL" id="AWN43179.1"/>
    </source>
</evidence>